<feature type="transmembrane region" description="Helical" evidence="1">
    <location>
        <begin position="12"/>
        <end position="29"/>
    </location>
</feature>
<evidence type="ECO:0000313" key="2">
    <source>
        <dbReference type="EMBL" id="MEK7952631.1"/>
    </source>
</evidence>
<evidence type="ECO:0000256" key="1">
    <source>
        <dbReference type="SAM" id="Phobius"/>
    </source>
</evidence>
<dbReference type="EMBL" id="JBBUKT010000008">
    <property type="protein sequence ID" value="MEK7952631.1"/>
    <property type="molecule type" value="Genomic_DNA"/>
</dbReference>
<name>A0ABU9AXZ8_9BACT</name>
<dbReference type="InterPro" id="IPR025324">
    <property type="entry name" value="DUF4230"/>
</dbReference>
<dbReference type="Proteomes" id="UP001371305">
    <property type="component" value="Unassembled WGS sequence"/>
</dbReference>
<organism evidence="2 3">
    <name type="scientific">Luteolibacter soli</name>
    <dbReference type="NCBI Taxonomy" id="3135280"/>
    <lineage>
        <taxon>Bacteria</taxon>
        <taxon>Pseudomonadati</taxon>
        <taxon>Verrucomicrobiota</taxon>
        <taxon>Verrucomicrobiia</taxon>
        <taxon>Verrucomicrobiales</taxon>
        <taxon>Verrucomicrobiaceae</taxon>
        <taxon>Luteolibacter</taxon>
    </lineage>
</organism>
<proteinExistence type="predicted"/>
<gene>
    <name evidence="2" type="ORF">WKV53_19110</name>
</gene>
<accession>A0ABU9AXZ8</accession>
<sequence length="213" mass="24077">MSTHHPELWKTLRWFALLVAVVLLAWLGMRTFERGVGGTVNGLEKVLGAITNSSTHIVEGRAEILEKSEITELALVEMKMSTTRTFENETFVLKYFSGGKKRLIIQGEYRVTAGYKLEPGVSLRMDGNTPVAKFPKPEILSVELIDYQPLSEESGWWNGITPEDRSQLLRELRQQMKIKAQESGVLDMVESTLRTRLKDLLGTGNVRVERAEN</sequence>
<dbReference type="Pfam" id="PF14014">
    <property type="entry name" value="DUF4230"/>
    <property type="match status" value="1"/>
</dbReference>
<keyword evidence="3" id="KW-1185">Reference proteome</keyword>
<reference evidence="2 3" key="1">
    <citation type="submission" date="2024-04" db="EMBL/GenBank/DDBJ databases">
        <title>Luteolibacter sp. isolated from soil.</title>
        <authorList>
            <person name="An J."/>
        </authorList>
    </citation>
    <scope>NUCLEOTIDE SEQUENCE [LARGE SCALE GENOMIC DNA]</scope>
    <source>
        <strain evidence="2 3">Y139</strain>
    </source>
</reference>
<evidence type="ECO:0000313" key="3">
    <source>
        <dbReference type="Proteomes" id="UP001371305"/>
    </source>
</evidence>
<keyword evidence="1" id="KW-1133">Transmembrane helix</keyword>
<protein>
    <submittedName>
        <fullName evidence="2">DUF4230 domain-containing protein</fullName>
    </submittedName>
</protein>
<keyword evidence="1" id="KW-0812">Transmembrane</keyword>
<dbReference type="RefSeq" id="WP_341406387.1">
    <property type="nucleotide sequence ID" value="NZ_JBBUKT010000008.1"/>
</dbReference>
<comment type="caution">
    <text evidence="2">The sequence shown here is derived from an EMBL/GenBank/DDBJ whole genome shotgun (WGS) entry which is preliminary data.</text>
</comment>
<keyword evidence="1" id="KW-0472">Membrane</keyword>